<keyword evidence="15" id="KW-0943">RNA-mediated gene silencing</keyword>
<feature type="region of interest" description="Disordered" evidence="18">
    <location>
        <begin position="1"/>
        <end position="42"/>
    </location>
</feature>
<dbReference type="GO" id="GO:0006417">
    <property type="term" value="P:regulation of translation"/>
    <property type="evidence" value="ECO:0007669"/>
    <property type="project" value="UniProtKB-KW"/>
</dbReference>
<comment type="subcellular location">
    <subcellularLocation>
        <location evidence="3">Cytoplasm</location>
    </subcellularLocation>
    <subcellularLocation>
        <location evidence="2">Nucleus</location>
    </subcellularLocation>
</comment>
<proteinExistence type="inferred from homology"/>
<dbReference type="InterPro" id="IPR039637">
    <property type="entry name" value="CNOT7/CNOT8/Pop2"/>
</dbReference>
<keyword evidence="8" id="KW-0540">Nuclease</keyword>
<comment type="catalytic activity">
    <reaction evidence="1">
        <text>Exonucleolytic cleavage of poly(A) to 5'-AMP.</text>
        <dbReference type="EC" id="3.1.13.4"/>
    </reaction>
</comment>
<sequence>MPSITGPFVLGGGSSGAGDRESGDGGGNRGGGRNSSVSRPMSNEECGIREVWAHNMEEEFHHIRRIVHQYPYVAMDTEFPGVVARPIGEFRSNADYQYQLLRCNVDLLKIIQLGLTFLDEQGKTPPGEDMYAQDSIDLLQNSGLQFKKHEEDGIEPVDFAELLMTSGIVLFDNIKMLSFHSGYDFGYLLKLLTDQNLPCEESEFFELLRLYFPSIYDVKYLMKSCKNLKGGLQEVAEQLELERVGPQHQAGSDSLLTGAAFFKMKEMFFEDKIDDAKYCGHLYGLGTSFVVNGNSNTSYDNGHTSDSTSNS</sequence>
<dbReference type="GO" id="GO:0004535">
    <property type="term" value="F:poly(A)-specific ribonuclease activity"/>
    <property type="evidence" value="ECO:0007669"/>
    <property type="project" value="UniProtKB-EC"/>
</dbReference>
<dbReference type="FunFam" id="3.30.420.10:FF:000005">
    <property type="entry name" value="CCR4-NOT transcription complex subunit 7"/>
    <property type="match status" value="1"/>
</dbReference>
<reference evidence="19 20" key="1">
    <citation type="submission" date="2018-04" db="EMBL/GenBank/DDBJ databases">
        <authorList>
            <person name="Zhang X."/>
            <person name="Yuan J."/>
            <person name="Li F."/>
            <person name="Xiang J."/>
        </authorList>
    </citation>
    <scope>NUCLEOTIDE SEQUENCE [LARGE SCALE GENOMIC DNA]</scope>
    <source>
        <tissue evidence="19">Muscle</tissue>
    </source>
</reference>
<evidence type="ECO:0000256" key="5">
    <source>
        <dbReference type="ARBA" id="ARBA00012161"/>
    </source>
</evidence>
<evidence type="ECO:0000256" key="10">
    <source>
        <dbReference type="ARBA" id="ARBA00022801"/>
    </source>
</evidence>
<evidence type="ECO:0000313" key="20">
    <source>
        <dbReference type="Proteomes" id="UP000283509"/>
    </source>
</evidence>
<evidence type="ECO:0000256" key="17">
    <source>
        <dbReference type="ARBA" id="ARBA00023242"/>
    </source>
</evidence>
<feature type="compositionally biased region" description="Gly residues" evidence="18">
    <location>
        <begin position="24"/>
        <end position="33"/>
    </location>
</feature>
<dbReference type="GO" id="GO:0005634">
    <property type="term" value="C:nucleus"/>
    <property type="evidence" value="ECO:0007669"/>
    <property type="project" value="UniProtKB-SubCell"/>
</dbReference>
<keyword evidence="20" id="KW-1185">Reference proteome</keyword>
<evidence type="ECO:0000256" key="3">
    <source>
        <dbReference type="ARBA" id="ARBA00004496"/>
    </source>
</evidence>
<evidence type="ECO:0000256" key="18">
    <source>
        <dbReference type="SAM" id="MobiDB-lite"/>
    </source>
</evidence>
<dbReference type="PANTHER" id="PTHR10797">
    <property type="entry name" value="CCR4-NOT TRANSCRIPTION COMPLEX SUBUNIT"/>
    <property type="match status" value="1"/>
</dbReference>
<accession>A0A423TJX5</accession>
<dbReference type="GO" id="GO:0046872">
    <property type="term" value="F:metal ion binding"/>
    <property type="evidence" value="ECO:0007669"/>
    <property type="project" value="UniProtKB-KW"/>
</dbReference>
<evidence type="ECO:0000256" key="11">
    <source>
        <dbReference type="ARBA" id="ARBA00022839"/>
    </source>
</evidence>
<dbReference type="Pfam" id="PF04857">
    <property type="entry name" value="CAF1"/>
    <property type="match status" value="2"/>
</dbReference>
<gene>
    <name evidence="19" type="ORF">C7M84_004682</name>
</gene>
<dbReference type="GO" id="GO:0005737">
    <property type="term" value="C:cytoplasm"/>
    <property type="evidence" value="ECO:0007669"/>
    <property type="project" value="UniProtKB-SubCell"/>
</dbReference>
<dbReference type="GO" id="GO:0030014">
    <property type="term" value="C:CCR4-NOT complex"/>
    <property type="evidence" value="ECO:0007669"/>
    <property type="project" value="InterPro"/>
</dbReference>
<evidence type="ECO:0000256" key="7">
    <source>
        <dbReference type="ARBA" id="ARBA00022491"/>
    </source>
</evidence>
<dbReference type="InterPro" id="IPR012337">
    <property type="entry name" value="RNaseH-like_sf"/>
</dbReference>
<dbReference type="EMBL" id="QCYY01001616">
    <property type="protein sequence ID" value="ROT76725.1"/>
    <property type="molecule type" value="Genomic_DNA"/>
</dbReference>
<keyword evidence="6" id="KW-0963">Cytoplasm</keyword>
<evidence type="ECO:0000256" key="13">
    <source>
        <dbReference type="ARBA" id="ARBA00022884"/>
    </source>
</evidence>
<dbReference type="Proteomes" id="UP000283509">
    <property type="component" value="Unassembled WGS sequence"/>
</dbReference>
<dbReference type="STRING" id="6689.A0A423TJX5"/>
<comment type="similarity">
    <text evidence="4">Belongs to the CAF1 family.</text>
</comment>
<comment type="caution">
    <text evidence="19">The sequence shown here is derived from an EMBL/GenBank/DDBJ whole genome shotgun (WGS) entry which is preliminary data.</text>
</comment>
<keyword evidence="16" id="KW-0804">Transcription</keyword>
<evidence type="ECO:0000256" key="15">
    <source>
        <dbReference type="ARBA" id="ARBA00023158"/>
    </source>
</evidence>
<evidence type="ECO:0000256" key="4">
    <source>
        <dbReference type="ARBA" id="ARBA00008372"/>
    </source>
</evidence>
<evidence type="ECO:0000256" key="14">
    <source>
        <dbReference type="ARBA" id="ARBA00023015"/>
    </source>
</evidence>
<dbReference type="AlphaFoldDB" id="A0A423TJX5"/>
<keyword evidence="9" id="KW-0479">Metal-binding</keyword>
<evidence type="ECO:0000256" key="16">
    <source>
        <dbReference type="ARBA" id="ARBA00023163"/>
    </source>
</evidence>
<dbReference type="SUPFAM" id="SSF53098">
    <property type="entry name" value="Ribonuclease H-like"/>
    <property type="match status" value="1"/>
</dbReference>
<evidence type="ECO:0000313" key="19">
    <source>
        <dbReference type="EMBL" id="ROT76725.1"/>
    </source>
</evidence>
<keyword evidence="10" id="KW-0378">Hydrolase</keyword>
<name>A0A423TJX5_PENVA</name>
<evidence type="ECO:0000256" key="2">
    <source>
        <dbReference type="ARBA" id="ARBA00004123"/>
    </source>
</evidence>
<keyword evidence="17" id="KW-0539">Nucleus</keyword>
<reference evidence="19 20" key="2">
    <citation type="submission" date="2019-01" db="EMBL/GenBank/DDBJ databases">
        <title>The decoding of complex shrimp genome reveals the adaptation for benthos swimmer, frequently molting mechanism and breeding impact on genome.</title>
        <authorList>
            <person name="Sun Y."/>
            <person name="Gao Y."/>
            <person name="Yu Y."/>
        </authorList>
    </citation>
    <scope>NUCLEOTIDE SEQUENCE [LARGE SCALE GENOMIC DNA]</scope>
    <source>
        <tissue evidence="19">Muscle</tissue>
    </source>
</reference>
<protein>
    <recommendedName>
        <fullName evidence="5">poly(A)-specific ribonuclease</fullName>
        <ecNumber evidence="5">3.1.13.4</ecNumber>
    </recommendedName>
</protein>
<evidence type="ECO:0000256" key="12">
    <source>
        <dbReference type="ARBA" id="ARBA00022845"/>
    </source>
</evidence>
<dbReference type="EC" id="3.1.13.4" evidence="5"/>
<evidence type="ECO:0000256" key="8">
    <source>
        <dbReference type="ARBA" id="ARBA00022722"/>
    </source>
</evidence>
<dbReference type="GO" id="GO:0003723">
    <property type="term" value="F:RNA binding"/>
    <property type="evidence" value="ECO:0007669"/>
    <property type="project" value="UniProtKB-KW"/>
</dbReference>
<evidence type="ECO:0000256" key="9">
    <source>
        <dbReference type="ARBA" id="ARBA00022723"/>
    </source>
</evidence>
<dbReference type="GO" id="GO:0031047">
    <property type="term" value="P:regulatory ncRNA-mediated gene silencing"/>
    <property type="evidence" value="ECO:0007669"/>
    <property type="project" value="UniProtKB-KW"/>
</dbReference>
<dbReference type="InterPro" id="IPR006941">
    <property type="entry name" value="RNase_CAF1"/>
</dbReference>
<dbReference type="InterPro" id="IPR036397">
    <property type="entry name" value="RNaseH_sf"/>
</dbReference>
<evidence type="ECO:0000256" key="6">
    <source>
        <dbReference type="ARBA" id="ARBA00022490"/>
    </source>
</evidence>
<keyword evidence="12" id="KW-0810">Translation regulation</keyword>
<keyword evidence="14" id="KW-0805">Transcription regulation</keyword>
<keyword evidence="11" id="KW-0269">Exonuclease</keyword>
<dbReference type="OrthoDB" id="1164111at2759"/>
<keyword evidence="7" id="KW-0678">Repressor</keyword>
<organism evidence="19 20">
    <name type="scientific">Penaeus vannamei</name>
    <name type="common">Whiteleg shrimp</name>
    <name type="synonym">Litopenaeus vannamei</name>
    <dbReference type="NCBI Taxonomy" id="6689"/>
    <lineage>
        <taxon>Eukaryota</taxon>
        <taxon>Metazoa</taxon>
        <taxon>Ecdysozoa</taxon>
        <taxon>Arthropoda</taxon>
        <taxon>Crustacea</taxon>
        <taxon>Multicrustacea</taxon>
        <taxon>Malacostraca</taxon>
        <taxon>Eumalacostraca</taxon>
        <taxon>Eucarida</taxon>
        <taxon>Decapoda</taxon>
        <taxon>Dendrobranchiata</taxon>
        <taxon>Penaeoidea</taxon>
        <taxon>Penaeidae</taxon>
        <taxon>Penaeus</taxon>
    </lineage>
</organism>
<evidence type="ECO:0000256" key="1">
    <source>
        <dbReference type="ARBA" id="ARBA00001663"/>
    </source>
</evidence>
<keyword evidence="13" id="KW-0694">RNA-binding</keyword>
<dbReference type="Gene3D" id="3.30.420.10">
    <property type="entry name" value="Ribonuclease H-like superfamily/Ribonuclease H"/>
    <property type="match status" value="1"/>
</dbReference>